<comment type="caution">
    <text evidence="1">The sequence shown here is derived from an EMBL/GenBank/DDBJ whole genome shotgun (WGS) entry which is preliminary data.</text>
</comment>
<gene>
    <name evidence="1" type="ORF">SDC9_204974</name>
</gene>
<sequence length="108" mass="12173">MKFKAAWYMTNLKINLPMNKIHTAFGFEKSMLISHLIRYCYFINPINLLILLQFSSLVNTSRSLKATSKEVDGLKEVIIFLSTTIGSSAITSALKSASCFCLYPLDKL</sequence>
<dbReference type="AlphaFoldDB" id="A0A645J280"/>
<evidence type="ECO:0000313" key="1">
    <source>
        <dbReference type="EMBL" id="MPN57280.1"/>
    </source>
</evidence>
<name>A0A645J280_9ZZZZ</name>
<reference evidence="1" key="1">
    <citation type="submission" date="2019-08" db="EMBL/GenBank/DDBJ databases">
        <authorList>
            <person name="Kucharzyk K."/>
            <person name="Murdoch R.W."/>
            <person name="Higgins S."/>
            <person name="Loffler F."/>
        </authorList>
    </citation>
    <scope>NUCLEOTIDE SEQUENCE</scope>
</reference>
<organism evidence="1">
    <name type="scientific">bioreactor metagenome</name>
    <dbReference type="NCBI Taxonomy" id="1076179"/>
    <lineage>
        <taxon>unclassified sequences</taxon>
        <taxon>metagenomes</taxon>
        <taxon>ecological metagenomes</taxon>
    </lineage>
</organism>
<accession>A0A645J280</accession>
<protein>
    <submittedName>
        <fullName evidence="1">Uncharacterized protein</fullName>
    </submittedName>
</protein>
<proteinExistence type="predicted"/>
<dbReference type="EMBL" id="VSSQ01128622">
    <property type="protein sequence ID" value="MPN57280.1"/>
    <property type="molecule type" value="Genomic_DNA"/>
</dbReference>